<dbReference type="Proteomes" id="UP000190435">
    <property type="component" value="Unassembled WGS sequence"/>
</dbReference>
<reference evidence="7 9" key="1">
    <citation type="submission" date="2017-02" db="EMBL/GenBank/DDBJ databases">
        <title>Draft genome sequence of Moraxella caviae CCUG 355 type strain.</title>
        <authorList>
            <person name="Engstrom-Jakobsson H."/>
            <person name="Salva-Serra F."/>
            <person name="Thorell K."/>
            <person name="Gonzales-Siles L."/>
            <person name="Karlsson R."/>
            <person name="Boulund F."/>
            <person name="Engstrand L."/>
            <person name="Moore E."/>
        </authorList>
    </citation>
    <scope>NUCLEOTIDE SEQUENCE [LARGE SCALE GENOMIC DNA]</scope>
    <source>
        <strain evidence="7 9">CCUG 355</strain>
    </source>
</reference>
<dbReference type="EC" id="3.1.2.-" evidence="8"/>
<dbReference type="InterPro" id="IPR005000">
    <property type="entry name" value="Aldolase/citrate-lyase_domain"/>
</dbReference>
<sequence>MRPITPQTFLFVPATRLDRVPKALASGAQAVIIDLEDAVAAEQKERVREQILAFDESCTHPYWLRINAATTADFTKDRLLIEKLSHVAGVFLPKCESRLAASVLHQSTQKPVIAMIESAKGLLNIAEIAAADGLLALSYGCLDFAHSLGVRVGSPAMRALSDKVRCELVLHSSAHGLAAPIETIYPQFDDDAGLAACVRHWQDFGFGGQLLIHPRQVGVVAKTLNLQDDLAFAQAVVKEFERTNEAAFTVAGRMVDLPVIRWAQTLVGKQPDK</sequence>
<dbReference type="EMBL" id="MUXU01000087">
    <property type="protein sequence ID" value="OOR87071.1"/>
    <property type="molecule type" value="Genomic_DNA"/>
</dbReference>
<dbReference type="GO" id="GO:0016787">
    <property type="term" value="F:hydrolase activity"/>
    <property type="evidence" value="ECO:0007669"/>
    <property type="project" value="UniProtKB-KW"/>
</dbReference>
<keyword evidence="2 5" id="KW-0479">Metal-binding</keyword>
<evidence type="ECO:0000256" key="4">
    <source>
        <dbReference type="PIRSR" id="PIRSR015582-1"/>
    </source>
</evidence>
<evidence type="ECO:0000313" key="10">
    <source>
        <dbReference type="Proteomes" id="UP000255279"/>
    </source>
</evidence>
<evidence type="ECO:0000256" key="2">
    <source>
        <dbReference type="ARBA" id="ARBA00022723"/>
    </source>
</evidence>
<dbReference type="PANTHER" id="PTHR32308:SF10">
    <property type="entry name" value="CITRATE LYASE SUBUNIT BETA"/>
    <property type="match status" value="1"/>
</dbReference>
<evidence type="ECO:0000313" key="9">
    <source>
        <dbReference type="Proteomes" id="UP000190435"/>
    </source>
</evidence>
<gene>
    <name evidence="8" type="primary">mcl2</name>
    <name evidence="7" type="ORF">B0181_11240</name>
    <name evidence="8" type="ORF">NCTC10293_01390</name>
</gene>
<dbReference type="STRING" id="34060.B0181_11240"/>
<evidence type="ECO:0000313" key="8">
    <source>
        <dbReference type="EMBL" id="STZ13812.1"/>
    </source>
</evidence>
<keyword evidence="8" id="KW-0378">Hydrolase</keyword>
<dbReference type="PIRSF" id="PIRSF015582">
    <property type="entry name" value="Cit_lyase_B"/>
    <property type="match status" value="1"/>
</dbReference>
<dbReference type="Gene3D" id="3.20.20.60">
    <property type="entry name" value="Phosphoenolpyruvate-binding domains"/>
    <property type="match status" value="1"/>
</dbReference>
<proteinExistence type="predicted"/>
<organism evidence="7 9">
    <name type="scientific">Moraxella caviae</name>
    <dbReference type="NCBI Taxonomy" id="34060"/>
    <lineage>
        <taxon>Bacteria</taxon>
        <taxon>Pseudomonadati</taxon>
        <taxon>Pseudomonadota</taxon>
        <taxon>Gammaproteobacteria</taxon>
        <taxon>Moraxellales</taxon>
        <taxon>Moraxellaceae</taxon>
        <taxon>Moraxella</taxon>
    </lineage>
</organism>
<dbReference type="RefSeq" id="WP_078277573.1">
    <property type="nucleotide sequence ID" value="NZ_CAACXO010000012.1"/>
</dbReference>
<dbReference type="InterPro" id="IPR011206">
    <property type="entry name" value="Citrate_lyase_beta/mcl1/mcl2"/>
</dbReference>
<accession>A0A1S9ZVR8</accession>
<keyword evidence="3 5" id="KW-0460">Magnesium</keyword>
<evidence type="ECO:0000313" key="7">
    <source>
        <dbReference type="EMBL" id="OOR87071.1"/>
    </source>
</evidence>
<evidence type="ECO:0000256" key="3">
    <source>
        <dbReference type="ARBA" id="ARBA00022842"/>
    </source>
</evidence>
<dbReference type="OrthoDB" id="348111at2"/>
<dbReference type="GO" id="GO:0000287">
    <property type="term" value="F:magnesium ion binding"/>
    <property type="evidence" value="ECO:0007669"/>
    <property type="project" value="TreeGrafter"/>
</dbReference>
<dbReference type="SUPFAM" id="SSF51621">
    <property type="entry name" value="Phosphoenolpyruvate/pyruvate domain"/>
    <property type="match status" value="1"/>
</dbReference>
<dbReference type="PANTHER" id="PTHR32308">
    <property type="entry name" value="LYASE BETA SUBUNIT, PUTATIVE (AFU_ORTHOLOGUE AFUA_4G13030)-RELATED"/>
    <property type="match status" value="1"/>
</dbReference>
<dbReference type="GO" id="GO:0006107">
    <property type="term" value="P:oxaloacetate metabolic process"/>
    <property type="evidence" value="ECO:0007669"/>
    <property type="project" value="TreeGrafter"/>
</dbReference>
<dbReference type="InterPro" id="IPR015813">
    <property type="entry name" value="Pyrv/PenolPyrv_kinase-like_dom"/>
</dbReference>
<feature type="domain" description="HpcH/HpaI aldolase/citrate lyase" evidence="6">
    <location>
        <begin position="7"/>
        <end position="214"/>
    </location>
</feature>
<dbReference type="AlphaFoldDB" id="A0A1S9ZVR8"/>
<protein>
    <submittedName>
        <fullName evidence="8">(3S)-malyl-CoA thioesterase</fullName>
        <ecNumber evidence="8">3.1.2.-</ecNumber>
    </submittedName>
</protein>
<keyword evidence="9" id="KW-1185">Reference proteome</keyword>
<feature type="binding site" evidence="5">
    <location>
        <position position="117"/>
    </location>
    <ligand>
        <name>Mg(2+)</name>
        <dbReference type="ChEBI" id="CHEBI:18420"/>
    </ligand>
</feature>
<name>A0A1S9ZVR8_9GAMM</name>
<feature type="binding site" evidence="4">
    <location>
        <position position="65"/>
    </location>
    <ligand>
        <name>substrate</name>
    </ligand>
</feature>
<evidence type="ECO:0000259" key="6">
    <source>
        <dbReference type="Pfam" id="PF03328"/>
    </source>
</evidence>
<dbReference type="EMBL" id="UGQE01000004">
    <property type="protein sequence ID" value="STZ13812.1"/>
    <property type="molecule type" value="Genomic_DNA"/>
</dbReference>
<evidence type="ECO:0000256" key="1">
    <source>
        <dbReference type="ARBA" id="ARBA00001946"/>
    </source>
</evidence>
<dbReference type="Pfam" id="PF03328">
    <property type="entry name" value="HpcH_HpaI"/>
    <property type="match status" value="1"/>
</dbReference>
<evidence type="ECO:0000256" key="5">
    <source>
        <dbReference type="PIRSR" id="PIRSR015582-2"/>
    </source>
</evidence>
<reference evidence="8 10" key="2">
    <citation type="submission" date="2018-06" db="EMBL/GenBank/DDBJ databases">
        <authorList>
            <consortium name="Pathogen Informatics"/>
            <person name="Doyle S."/>
        </authorList>
    </citation>
    <scope>NUCLEOTIDE SEQUENCE [LARGE SCALE GENOMIC DNA]</scope>
    <source>
        <strain evidence="8 10">NCTC10293</strain>
    </source>
</reference>
<dbReference type="InterPro" id="IPR040442">
    <property type="entry name" value="Pyrv_kinase-like_dom_sf"/>
</dbReference>
<feature type="binding site" evidence="5">
    <location>
        <position position="143"/>
    </location>
    <ligand>
        <name>Mg(2+)</name>
        <dbReference type="ChEBI" id="CHEBI:18420"/>
    </ligand>
</feature>
<dbReference type="Proteomes" id="UP000255279">
    <property type="component" value="Unassembled WGS sequence"/>
</dbReference>
<feature type="binding site" evidence="4">
    <location>
        <position position="117"/>
    </location>
    <ligand>
        <name>substrate</name>
    </ligand>
</feature>
<comment type="cofactor">
    <cofactor evidence="1">
        <name>Mg(2+)</name>
        <dbReference type="ChEBI" id="CHEBI:18420"/>
    </cofactor>
</comment>